<dbReference type="Pfam" id="PF03952">
    <property type="entry name" value="Enolase_N"/>
    <property type="match status" value="1"/>
</dbReference>
<name>A0A6G0WWP9_9STRA</name>
<dbReference type="SUPFAM" id="SSF51604">
    <property type="entry name" value="Enolase C-terminal domain-like"/>
    <property type="match status" value="1"/>
</dbReference>
<dbReference type="UniPathway" id="UPA00109">
    <property type="reaction ID" value="UER00187"/>
</dbReference>
<dbReference type="Gene3D" id="3.30.390.10">
    <property type="entry name" value="Enolase-like, N-terminal domain"/>
    <property type="match status" value="1"/>
</dbReference>
<dbReference type="PRINTS" id="PR00148">
    <property type="entry name" value="ENOLASE"/>
</dbReference>
<comment type="pathway">
    <text evidence="1">Carbohydrate degradation; glycolysis; pyruvate from D-glyceraldehyde 3-phosphate: step 4/5.</text>
</comment>
<keyword evidence="6" id="KW-0456">Lyase</keyword>
<dbReference type="GO" id="GO:0006096">
    <property type="term" value="P:glycolytic process"/>
    <property type="evidence" value="ECO:0007669"/>
    <property type="project" value="UniProtKB-UniPathway"/>
</dbReference>
<dbReference type="InterPro" id="IPR029017">
    <property type="entry name" value="Enolase-like_N"/>
</dbReference>
<dbReference type="InterPro" id="IPR036849">
    <property type="entry name" value="Enolase-like_C_sf"/>
</dbReference>
<feature type="region of interest" description="Disordered" evidence="7">
    <location>
        <begin position="1"/>
        <end position="30"/>
    </location>
</feature>
<evidence type="ECO:0000256" key="6">
    <source>
        <dbReference type="ARBA" id="ARBA00023239"/>
    </source>
</evidence>
<evidence type="ECO:0000313" key="11">
    <source>
        <dbReference type="Proteomes" id="UP000481153"/>
    </source>
</evidence>
<evidence type="ECO:0000313" key="10">
    <source>
        <dbReference type="EMBL" id="KAF0731954.1"/>
    </source>
</evidence>
<evidence type="ECO:0000256" key="4">
    <source>
        <dbReference type="ARBA" id="ARBA00022842"/>
    </source>
</evidence>
<proteinExistence type="inferred from homology"/>
<evidence type="ECO:0000256" key="7">
    <source>
        <dbReference type="SAM" id="MobiDB-lite"/>
    </source>
</evidence>
<evidence type="ECO:0000259" key="9">
    <source>
        <dbReference type="SMART" id="SM01193"/>
    </source>
</evidence>
<feature type="domain" description="Enolase C-terminal TIM barrel" evidence="8">
    <location>
        <begin position="207"/>
        <end position="521"/>
    </location>
</feature>
<evidence type="ECO:0000256" key="1">
    <source>
        <dbReference type="ARBA" id="ARBA00005031"/>
    </source>
</evidence>
<dbReference type="PANTHER" id="PTHR11902">
    <property type="entry name" value="ENOLASE"/>
    <property type="match status" value="1"/>
</dbReference>
<dbReference type="AlphaFoldDB" id="A0A6G0WWP9"/>
<dbReference type="CDD" id="cd22962">
    <property type="entry name" value="DD_AtENO3-like"/>
    <property type="match status" value="1"/>
</dbReference>
<dbReference type="GO" id="GO:0000015">
    <property type="term" value="C:phosphopyruvate hydratase complex"/>
    <property type="evidence" value="ECO:0007669"/>
    <property type="project" value="InterPro"/>
</dbReference>
<dbReference type="GO" id="GO:0004634">
    <property type="term" value="F:phosphopyruvate hydratase activity"/>
    <property type="evidence" value="ECO:0007669"/>
    <property type="project" value="UniProtKB-EC"/>
</dbReference>
<dbReference type="Proteomes" id="UP000481153">
    <property type="component" value="Unassembled WGS sequence"/>
</dbReference>
<evidence type="ECO:0000259" key="8">
    <source>
        <dbReference type="SMART" id="SM01192"/>
    </source>
</evidence>
<dbReference type="EC" id="4.2.1.11" evidence="3"/>
<organism evidence="10 11">
    <name type="scientific">Aphanomyces euteiches</name>
    <dbReference type="NCBI Taxonomy" id="100861"/>
    <lineage>
        <taxon>Eukaryota</taxon>
        <taxon>Sar</taxon>
        <taxon>Stramenopiles</taxon>
        <taxon>Oomycota</taxon>
        <taxon>Saprolegniomycetes</taxon>
        <taxon>Saprolegniales</taxon>
        <taxon>Verrucalvaceae</taxon>
        <taxon>Aphanomyces</taxon>
    </lineage>
</organism>
<evidence type="ECO:0000256" key="5">
    <source>
        <dbReference type="ARBA" id="ARBA00023152"/>
    </source>
</evidence>
<evidence type="ECO:0000256" key="3">
    <source>
        <dbReference type="ARBA" id="ARBA00012058"/>
    </source>
</evidence>
<dbReference type="PANTHER" id="PTHR11902:SF1">
    <property type="entry name" value="ENOLASE"/>
    <property type="match status" value="1"/>
</dbReference>
<evidence type="ECO:0000256" key="2">
    <source>
        <dbReference type="ARBA" id="ARBA00009604"/>
    </source>
</evidence>
<dbReference type="VEuPathDB" id="FungiDB:AeMF1_002640"/>
<comment type="caution">
    <text evidence="10">The sequence shown here is derived from an EMBL/GenBank/DDBJ whole genome shotgun (WGS) entry which is preliminary data.</text>
</comment>
<sequence length="521" mass="55915">MSKKAKSTPSSGPSPASSTGTLQSNPEEVNEKELVEEYLAQHGLENTLNLLVNQVVRDRPADPYLVLGGLLQSRATSSKGIFSISAREIVDSNGLPTLLASVHTPKGRFEGSTSSFTSAIFDTDDVTRFRGMGIRARDLSLYVQHLLEGMDPSEQAACDEKILSMEDKLGRQACLALSIAICKAGAVHKDVPLFEHIAALADVPIENASIPVPIFSIIHGSNFGSSKVFLQDITAMPLDCANFQDALRWGAEFQLVLKELLVAKGLGHPNRGVFGGFVPLVSSSDEALLLVHDALAKLKEIHPTVVPIAIGIDVAAHAFASAQPNGDCVYNLDKWIPGSKGLLKSGDELMEIIKEWWRQHHITTVVDPFDVRDVKLASTLLRNVEDEATSSPQGEENAGIGGDASVKLQVVGHNLLQLGLDVVQEERACNTVLIHLSNFSTVTQAIKSVNQARVLGLALMMGCDPGTTDDVFPVDFAIGVGCGQVKMGGLGTADAIARYNRFASFVEDPRSPQYAGATFRR</sequence>
<accession>A0A6G0WWP9</accession>
<dbReference type="Pfam" id="PF00113">
    <property type="entry name" value="Enolase_C"/>
    <property type="match status" value="1"/>
</dbReference>
<gene>
    <name evidence="10" type="ORF">Ae201684_010905</name>
</gene>
<dbReference type="EMBL" id="VJMJ01000138">
    <property type="protein sequence ID" value="KAF0731954.1"/>
    <property type="molecule type" value="Genomic_DNA"/>
</dbReference>
<dbReference type="Gene3D" id="3.20.20.120">
    <property type="entry name" value="Enolase-like C-terminal domain"/>
    <property type="match status" value="1"/>
</dbReference>
<dbReference type="GO" id="GO:0000287">
    <property type="term" value="F:magnesium ion binding"/>
    <property type="evidence" value="ECO:0007669"/>
    <property type="project" value="InterPro"/>
</dbReference>
<keyword evidence="11" id="KW-1185">Reference proteome</keyword>
<dbReference type="SMART" id="SM01192">
    <property type="entry name" value="Enolase_C"/>
    <property type="match status" value="1"/>
</dbReference>
<reference evidence="10 11" key="1">
    <citation type="submission" date="2019-07" db="EMBL/GenBank/DDBJ databases">
        <title>Genomics analysis of Aphanomyces spp. identifies a new class of oomycete effector associated with host adaptation.</title>
        <authorList>
            <person name="Gaulin E."/>
        </authorList>
    </citation>
    <scope>NUCLEOTIDE SEQUENCE [LARGE SCALE GENOMIC DNA]</scope>
    <source>
        <strain evidence="10 11">ATCC 201684</strain>
    </source>
</reference>
<comment type="similarity">
    <text evidence="2">Belongs to the enolase family.</text>
</comment>
<dbReference type="InterPro" id="IPR020811">
    <property type="entry name" value="Enolase_N"/>
</dbReference>
<keyword evidence="4" id="KW-0460">Magnesium</keyword>
<feature type="domain" description="Enolase N-terminal" evidence="9">
    <location>
        <begin position="81"/>
        <end position="197"/>
    </location>
</feature>
<keyword evidence="5" id="KW-0324">Glycolysis</keyword>
<feature type="compositionally biased region" description="Low complexity" evidence="7">
    <location>
        <begin position="7"/>
        <end position="21"/>
    </location>
</feature>
<dbReference type="InterPro" id="IPR020810">
    <property type="entry name" value="Enolase_C"/>
</dbReference>
<protein>
    <recommendedName>
        <fullName evidence="3">phosphopyruvate hydratase</fullName>
        <ecNumber evidence="3">4.2.1.11</ecNumber>
    </recommendedName>
</protein>
<dbReference type="InterPro" id="IPR000941">
    <property type="entry name" value="Enolase"/>
</dbReference>
<dbReference type="SMART" id="SM01193">
    <property type="entry name" value="Enolase_N"/>
    <property type="match status" value="1"/>
</dbReference>
<dbReference type="SUPFAM" id="SSF54826">
    <property type="entry name" value="Enolase N-terminal domain-like"/>
    <property type="match status" value="1"/>
</dbReference>